<sequence>MNNTVIQSLVKAIHILECFEDEKELGVTEISRKANLNKSTTFNIITTLEAHGFLEQNESNSKYKLGIELFRLGTKVNTNLRKIAFPYLDELVSQFKETVNFVLRDGDNVVYMDKVESPHSMRISTNVGTRLPLHITAVGKAILSGLPEEELLSIINRLKFIKYTDYTLCNKNDLMQYIKKVKAFGYAEDFEELEIGLTCVAAPIFNFDGRAYAAISISGPTPRMNAEIREKMGKALVEATQQISKKIGYKA</sequence>
<dbReference type="Pfam" id="PF09339">
    <property type="entry name" value="HTH_IclR"/>
    <property type="match status" value="1"/>
</dbReference>
<evidence type="ECO:0000256" key="1">
    <source>
        <dbReference type="ARBA" id="ARBA00023015"/>
    </source>
</evidence>
<dbReference type="InterPro" id="IPR014757">
    <property type="entry name" value="Tscrpt_reg_IclR_C"/>
</dbReference>
<keyword evidence="2" id="KW-0238">DNA-binding</keyword>
<accession>A0A1G9ZSU1</accession>
<evidence type="ECO:0000259" key="6">
    <source>
        <dbReference type="PROSITE" id="PS51077"/>
    </source>
</evidence>
<evidence type="ECO:0000256" key="5">
    <source>
        <dbReference type="ARBA" id="ARBA00070406"/>
    </source>
</evidence>
<protein>
    <recommendedName>
        <fullName evidence="5">Glycerol operon regulatory protein</fullName>
    </recommendedName>
</protein>
<dbReference type="STRING" id="349095.SAMN05660299_02391"/>
<feature type="domain" description="IclR-ED" evidence="7">
    <location>
        <begin position="68"/>
        <end position="249"/>
    </location>
</feature>
<keyword evidence="9" id="KW-1185">Reference proteome</keyword>
<dbReference type="Gene3D" id="3.30.450.40">
    <property type="match status" value="1"/>
</dbReference>
<dbReference type="SUPFAM" id="SSF55781">
    <property type="entry name" value="GAF domain-like"/>
    <property type="match status" value="1"/>
</dbReference>
<comment type="function">
    <text evidence="4">May be an activator protein for the gylABX operon.</text>
</comment>
<proteinExistence type="predicted"/>
<dbReference type="RefSeq" id="WP_091652257.1">
    <property type="nucleotide sequence ID" value="NZ_FNHQ01000032.1"/>
</dbReference>
<dbReference type="EMBL" id="FNHQ01000032">
    <property type="protein sequence ID" value="SDN24254.1"/>
    <property type="molecule type" value="Genomic_DNA"/>
</dbReference>
<dbReference type="GO" id="GO:0003700">
    <property type="term" value="F:DNA-binding transcription factor activity"/>
    <property type="evidence" value="ECO:0007669"/>
    <property type="project" value="TreeGrafter"/>
</dbReference>
<dbReference type="Gene3D" id="1.10.10.10">
    <property type="entry name" value="Winged helix-like DNA-binding domain superfamily/Winged helix DNA-binding domain"/>
    <property type="match status" value="1"/>
</dbReference>
<dbReference type="GO" id="GO:0003677">
    <property type="term" value="F:DNA binding"/>
    <property type="evidence" value="ECO:0007669"/>
    <property type="project" value="UniProtKB-KW"/>
</dbReference>
<dbReference type="SUPFAM" id="SSF46785">
    <property type="entry name" value="Winged helix' DNA-binding domain"/>
    <property type="match status" value="1"/>
</dbReference>
<dbReference type="SMART" id="SM00346">
    <property type="entry name" value="HTH_ICLR"/>
    <property type="match status" value="1"/>
</dbReference>
<dbReference type="PROSITE" id="PS51078">
    <property type="entry name" value="ICLR_ED"/>
    <property type="match status" value="1"/>
</dbReference>
<dbReference type="AlphaFoldDB" id="A0A1G9ZSU1"/>
<evidence type="ECO:0000259" key="7">
    <source>
        <dbReference type="PROSITE" id="PS51078"/>
    </source>
</evidence>
<dbReference type="PANTHER" id="PTHR30136">
    <property type="entry name" value="HELIX-TURN-HELIX TRANSCRIPTIONAL REGULATOR, ICLR FAMILY"/>
    <property type="match status" value="1"/>
</dbReference>
<dbReference type="PANTHER" id="PTHR30136:SF24">
    <property type="entry name" value="HTH-TYPE TRANSCRIPTIONAL REPRESSOR ALLR"/>
    <property type="match status" value="1"/>
</dbReference>
<evidence type="ECO:0000313" key="9">
    <source>
        <dbReference type="Proteomes" id="UP000199309"/>
    </source>
</evidence>
<dbReference type="Proteomes" id="UP000199309">
    <property type="component" value="Unassembled WGS sequence"/>
</dbReference>
<organism evidence="8 9">
    <name type="scientific">Megasphaera paucivorans</name>
    <dbReference type="NCBI Taxonomy" id="349095"/>
    <lineage>
        <taxon>Bacteria</taxon>
        <taxon>Bacillati</taxon>
        <taxon>Bacillota</taxon>
        <taxon>Negativicutes</taxon>
        <taxon>Veillonellales</taxon>
        <taxon>Veillonellaceae</taxon>
        <taxon>Megasphaera</taxon>
    </lineage>
</organism>
<dbReference type="FunFam" id="1.10.10.10:FF:000056">
    <property type="entry name" value="IclR family transcriptional regulator"/>
    <property type="match status" value="1"/>
</dbReference>
<name>A0A1G9ZSU1_9FIRM</name>
<gene>
    <name evidence="8" type="ORF">SAMN05660299_02391</name>
</gene>
<evidence type="ECO:0000313" key="8">
    <source>
        <dbReference type="EMBL" id="SDN24254.1"/>
    </source>
</evidence>
<dbReference type="InterPro" id="IPR050707">
    <property type="entry name" value="HTH_MetabolicPath_Reg"/>
</dbReference>
<dbReference type="InterPro" id="IPR029016">
    <property type="entry name" value="GAF-like_dom_sf"/>
</dbReference>
<keyword evidence="1" id="KW-0805">Transcription regulation</keyword>
<evidence type="ECO:0000256" key="3">
    <source>
        <dbReference type="ARBA" id="ARBA00023163"/>
    </source>
</evidence>
<dbReference type="PROSITE" id="PS51077">
    <property type="entry name" value="HTH_ICLR"/>
    <property type="match status" value="1"/>
</dbReference>
<dbReference type="GO" id="GO:0045892">
    <property type="term" value="P:negative regulation of DNA-templated transcription"/>
    <property type="evidence" value="ECO:0007669"/>
    <property type="project" value="TreeGrafter"/>
</dbReference>
<evidence type="ECO:0000256" key="4">
    <source>
        <dbReference type="ARBA" id="ARBA00058938"/>
    </source>
</evidence>
<dbReference type="InterPro" id="IPR036390">
    <property type="entry name" value="WH_DNA-bd_sf"/>
</dbReference>
<reference evidence="8 9" key="1">
    <citation type="submission" date="2016-10" db="EMBL/GenBank/DDBJ databases">
        <authorList>
            <person name="de Groot N.N."/>
        </authorList>
    </citation>
    <scope>NUCLEOTIDE SEQUENCE [LARGE SCALE GENOMIC DNA]</scope>
    <source>
        <strain evidence="8 9">DSM 16981</strain>
    </source>
</reference>
<keyword evidence="3" id="KW-0804">Transcription</keyword>
<feature type="domain" description="HTH iclR-type" evidence="6">
    <location>
        <begin position="6"/>
        <end position="67"/>
    </location>
</feature>
<dbReference type="InterPro" id="IPR005471">
    <property type="entry name" value="Tscrpt_reg_IclR_N"/>
</dbReference>
<evidence type="ECO:0000256" key="2">
    <source>
        <dbReference type="ARBA" id="ARBA00023125"/>
    </source>
</evidence>
<dbReference type="InterPro" id="IPR036388">
    <property type="entry name" value="WH-like_DNA-bd_sf"/>
</dbReference>
<dbReference type="OrthoDB" id="9791752at2"/>
<dbReference type="Pfam" id="PF01614">
    <property type="entry name" value="IclR_C"/>
    <property type="match status" value="1"/>
</dbReference>